<accession>A0A7S4PA33</accession>
<dbReference type="PANTHER" id="PTHR48009:SF4">
    <property type="entry name" value="LEUCINE-RICH REPEAT (LRR) FAMILY PROTEIN"/>
    <property type="match status" value="1"/>
</dbReference>
<dbReference type="InterPro" id="IPR053213">
    <property type="entry name" value="RLP29"/>
</dbReference>
<reference evidence="1" key="1">
    <citation type="submission" date="2021-01" db="EMBL/GenBank/DDBJ databases">
        <authorList>
            <person name="Corre E."/>
            <person name="Pelletier E."/>
            <person name="Niang G."/>
            <person name="Scheremetjew M."/>
            <person name="Finn R."/>
            <person name="Kale V."/>
            <person name="Holt S."/>
            <person name="Cochrane G."/>
            <person name="Meng A."/>
            <person name="Brown T."/>
            <person name="Cohen L."/>
        </authorList>
    </citation>
    <scope>NUCLEOTIDE SEQUENCE</scope>
    <source>
        <strain evidence="1">SoJaBio B1-5/56/2</strain>
    </source>
</reference>
<evidence type="ECO:0000313" key="1">
    <source>
        <dbReference type="EMBL" id="CAE2328299.1"/>
    </source>
</evidence>
<dbReference type="InterPro" id="IPR001611">
    <property type="entry name" value="Leu-rich_rpt"/>
</dbReference>
<proteinExistence type="predicted"/>
<gene>
    <name evidence="1" type="ORF">NAES01612_LOCUS21047</name>
</gene>
<dbReference type="SUPFAM" id="SSF52058">
    <property type="entry name" value="L domain-like"/>
    <property type="match status" value="1"/>
</dbReference>
<evidence type="ECO:0008006" key="2">
    <source>
        <dbReference type="Google" id="ProtNLM"/>
    </source>
</evidence>
<protein>
    <recommendedName>
        <fullName evidence="2">Leucine-rich repeat protein</fullName>
    </recommendedName>
</protein>
<dbReference type="PROSITE" id="PS51450">
    <property type="entry name" value="LRR"/>
    <property type="match status" value="1"/>
</dbReference>
<dbReference type="EMBL" id="HBKR01031994">
    <property type="protein sequence ID" value="CAE2328299.1"/>
    <property type="molecule type" value="Transcribed_RNA"/>
</dbReference>
<dbReference type="PANTHER" id="PTHR48009">
    <property type="entry name" value="LEUCINE-RICH REPEAT (LRR) FAMILY PROTEIN"/>
    <property type="match status" value="1"/>
</dbReference>
<organism evidence="1">
    <name type="scientific">Paramoeba aestuarina</name>
    <dbReference type="NCBI Taxonomy" id="180227"/>
    <lineage>
        <taxon>Eukaryota</taxon>
        <taxon>Amoebozoa</taxon>
        <taxon>Discosea</taxon>
        <taxon>Flabellinia</taxon>
        <taxon>Dactylopodida</taxon>
        <taxon>Paramoebidae</taxon>
        <taxon>Paramoeba</taxon>
    </lineage>
</organism>
<dbReference type="InterPro" id="IPR032675">
    <property type="entry name" value="LRR_dom_sf"/>
</dbReference>
<dbReference type="AlphaFoldDB" id="A0A7S4PA33"/>
<name>A0A7S4PA33_9EUKA</name>
<sequence>MLCSLLYSADSALGKVTRDSLPHHTLLELLSEGFINGTDGFIRDKVAVVEIEQWKKLTIDKNGNVTSITWMHFLSPNNIEGTIDLNFIPPTVEVFNISFNKISGSISLIALPTALRGLKLNSNMFSGSVDLTLLPEHLQTLWLDSNKLSGTVDLTSLPKEIKWITLFQNALVGEPDFTQLPESLQILDISETNIEGTPDFSKIPDSLELFDVANTRLSGSIVVQGNLLFKAAGSNVQVTRGQALADMNSQIAERIALLDS</sequence>
<dbReference type="Gene3D" id="3.80.10.10">
    <property type="entry name" value="Ribonuclease Inhibitor"/>
    <property type="match status" value="1"/>
</dbReference>